<feature type="region of interest" description="Disordered" evidence="1">
    <location>
        <begin position="94"/>
        <end position="131"/>
    </location>
</feature>
<feature type="compositionally biased region" description="Basic and acidic residues" evidence="1">
    <location>
        <begin position="575"/>
        <end position="612"/>
    </location>
</feature>
<sequence>MYSSNHYRSPYKAPSRSANTYEYGNPNRSRTNLNDSCDETWPLDEVINKIDVRSDSEDDFHYNRNYSWNRGTDQYTPRNTSAADTIYSAFPDHNRQSWNTRRDYSPKRSPLDSNSKWPKSTAYDSNNNYLNDDNWKTDIDDGPTLRDVAIQCNLKKYKQTPKQHWESTTATSTILSQKPPIKVIKSSTNGFVSAYSDVPKLTSPPPRSSESQYCALDFDKQSSFEPTDVIYSQVDKSGKMRPNSATPSNLDIVYKQPLNDSITSYRVYNDNKTYDIKSKEFGFSVANPAAPRVNLPNPELYLNDSNRLNRSYNDSSFRTITPIEKEILEETISISNASSDDLYRPSDRIARYADNMSYTSKGSSNYRRESPVRFGHDRSNVFKQSPYGTMEKVVNRETKVGKLKKKKNSTNMNDENVLLANNSLRLKSSKYPQSERLYKSNADLRDQFMRDETRGGLAAAYKNRQQQQQQNRQRALSLNRMNAIGHDDDRDIPARHLSQTQLNGGRTNSRLSHDSGSGYHPRSSRHLQHERDPIVMYIPNVTNQRINESPKLTKSILRNNSTKSMATLPSKAKKAKEVKESKSQSKTNLKEFGNKDKTSSDSKKKIDLNRSHSMPKDTRFNWLSKLKLKSNLGHWNDYTTCAFTILIALFWTCCVCVENNVAISCYTVLMIIDMLLLLANGIYYSVMTKKYDDFCNEVYGRLDGTPPEWGCHDWRVDGRSRTIGIIVCFFLAFVFRLFNIVGSCLLARDIYQGV</sequence>
<dbReference type="OMA" id="HERDPIV"/>
<evidence type="ECO:0000313" key="3">
    <source>
        <dbReference type="EMBL" id="KAJ6218035.1"/>
    </source>
</evidence>
<keyword evidence="2" id="KW-0472">Membrane</keyword>
<keyword evidence="4" id="KW-1185">Reference proteome</keyword>
<keyword evidence="2" id="KW-1133">Transmembrane helix</keyword>
<evidence type="ECO:0000256" key="2">
    <source>
        <dbReference type="SAM" id="Phobius"/>
    </source>
</evidence>
<feature type="compositionally biased region" description="Basic and acidic residues" evidence="1">
    <location>
        <begin position="94"/>
        <end position="110"/>
    </location>
</feature>
<accession>A0A9Q0RL35</accession>
<feature type="region of interest" description="Disordered" evidence="1">
    <location>
        <begin position="499"/>
        <end position="532"/>
    </location>
</feature>
<feature type="transmembrane region" description="Helical" evidence="2">
    <location>
        <begin position="664"/>
        <end position="684"/>
    </location>
</feature>
<comment type="caution">
    <text evidence="3">The sequence shown here is derived from an EMBL/GenBank/DDBJ whole genome shotgun (WGS) entry which is preliminary data.</text>
</comment>
<dbReference type="Proteomes" id="UP001142055">
    <property type="component" value="Chromosome 3"/>
</dbReference>
<evidence type="ECO:0000313" key="4">
    <source>
        <dbReference type="Proteomes" id="UP001142055"/>
    </source>
</evidence>
<feature type="transmembrane region" description="Helical" evidence="2">
    <location>
        <begin position="635"/>
        <end position="657"/>
    </location>
</feature>
<keyword evidence="2" id="KW-0812">Transmembrane</keyword>
<proteinExistence type="predicted"/>
<feature type="region of interest" description="Disordered" evidence="1">
    <location>
        <begin position="549"/>
        <end position="612"/>
    </location>
</feature>
<dbReference type="EMBL" id="JAPWDV010000003">
    <property type="protein sequence ID" value="KAJ6218035.1"/>
    <property type="molecule type" value="Genomic_DNA"/>
</dbReference>
<reference evidence="3" key="1">
    <citation type="submission" date="2022-12" db="EMBL/GenBank/DDBJ databases">
        <title>Genome assemblies of Blomia tropicalis.</title>
        <authorList>
            <person name="Cui Y."/>
        </authorList>
    </citation>
    <scope>NUCLEOTIDE SEQUENCE</scope>
    <source>
        <tissue evidence="3">Adult mites</tissue>
    </source>
</reference>
<organism evidence="3 4">
    <name type="scientific">Blomia tropicalis</name>
    <name type="common">Mite</name>
    <dbReference type="NCBI Taxonomy" id="40697"/>
    <lineage>
        <taxon>Eukaryota</taxon>
        <taxon>Metazoa</taxon>
        <taxon>Ecdysozoa</taxon>
        <taxon>Arthropoda</taxon>
        <taxon>Chelicerata</taxon>
        <taxon>Arachnida</taxon>
        <taxon>Acari</taxon>
        <taxon>Acariformes</taxon>
        <taxon>Sarcoptiformes</taxon>
        <taxon>Astigmata</taxon>
        <taxon>Glycyphagoidea</taxon>
        <taxon>Echimyopodidae</taxon>
        <taxon>Blomia</taxon>
    </lineage>
</organism>
<evidence type="ECO:0000256" key="1">
    <source>
        <dbReference type="SAM" id="MobiDB-lite"/>
    </source>
</evidence>
<protein>
    <submittedName>
        <fullName evidence="3">Uncharacterized protein</fullName>
    </submittedName>
</protein>
<feature type="transmembrane region" description="Helical" evidence="2">
    <location>
        <begin position="723"/>
        <end position="747"/>
    </location>
</feature>
<feature type="compositionally biased region" description="Polar residues" evidence="1">
    <location>
        <begin position="499"/>
        <end position="510"/>
    </location>
</feature>
<feature type="compositionally biased region" description="Polar residues" evidence="1">
    <location>
        <begin position="549"/>
        <end position="567"/>
    </location>
</feature>
<name>A0A9Q0RL35_BLOTA</name>
<feature type="region of interest" description="Disordered" evidence="1">
    <location>
        <begin position="1"/>
        <end position="36"/>
    </location>
</feature>
<dbReference type="AlphaFoldDB" id="A0A9Q0RL35"/>
<gene>
    <name evidence="3" type="ORF">RDWZM_009192</name>
</gene>
<feature type="compositionally biased region" description="Polar residues" evidence="1">
    <location>
        <begin position="16"/>
        <end position="35"/>
    </location>
</feature>